<proteinExistence type="predicted"/>
<evidence type="ECO:0000313" key="4">
    <source>
        <dbReference type="Proteomes" id="UP000507470"/>
    </source>
</evidence>
<gene>
    <name evidence="3" type="ORF">MCOR_41395</name>
</gene>
<keyword evidence="4" id="KW-1185">Reference proteome</keyword>
<feature type="compositionally biased region" description="Basic and acidic residues" evidence="1">
    <location>
        <begin position="251"/>
        <end position="275"/>
    </location>
</feature>
<accession>A0A6J8DIV0</accession>
<dbReference type="PANTHER" id="PTHR24637:SF421">
    <property type="entry name" value="CUTICLE COLLAGEN DPY-2"/>
    <property type="match status" value="1"/>
</dbReference>
<feature type="region of interest" description="Disordered" evidence="1">
    <location>
        <begin position="130"/>
        <end position="165"/>
    </location>
</feature>
<dbReference type="Proteomes" id="UP000507470">
    <property type="component" value="Unassembled WGS sequence"/>
</dbReference>
<reference evidence="3 4" key="1">
    <citation type="submission" date="2020-06" db="EMBL/GenBank/DDBJ databases">
        <authorList>
            <person name="Li R."/>
            <person name="Bekaert M."/>
        </authorList>
    </citation>
    <scope>NUCLEOTIDE SEQUENCE [LARGE SCALE GENOMIC DNA]</scope>
    <source>
        <strain evidence="4">wild</strain>
    </source>
</reference>
<keyword evidence="2" id="KW-1133">Transmembrane helix</keyword>
<protein>
    <recommendedName>
        <fullName evidence="5">COL4A</fullName>
    </recommendedName>
</protein>
<evidence type="ECO:0000256" key="1">
    <source>
        <dbReference type="SAM" id="MobiDB-lite"/>
    </source>
</evidence>
<dbReference type="InterPro" id="IPR008160">
    <property type="entry name" value="Collagen"/>
</dbReference>
<keyword evidence="2" id="KW-0472">Membrane</keyword>
<keyword evidence="2" id="KW-0812">Transmembrane</keyword>
<feature type="region of interest" description="Disordered" evidence="1">
    <location>
        <begin position="234"/>
        <end position="275"/>
    </location>
</feature>
<dbReference type="PANTHER" id="PTHR24637">
    <property type="entry name" value="COLLAGEN"/>
    <property type="match status" value="1"/>
</dbReference>
<dbReference type="Pfam" id="PF01391">
    <property type="entry name" value="Collagen"/>
    <property type="match status" value="1"/>
</dbReference>
<evidence type="ECO:0000256" key="2">
    <source>
        <dbReference type="SAM" id="Phobius"/>
    </source>
</evidence>
<organism evidence="3 4">
    <name type="scientific">Mytilus coruscus</name>
    <name type="common">Sea mussel</name>
    <dbReference type="NCBI Taxonomy" id="42192"/>
    <lineage>
        <taxon>Eukaryota</taxon>
        <taxon>Metazoa</taxon>
        <taxon>Spiralia</taxon>
        <taxon>Lophotrochozoa</taxon>
        <taxon>Mollusca</taxon>
        <taxon>Bivalvia</taxon>
        <taxon>Autobranchia</taxon>
        <taxon>Pteriomorphia</taxon>
        <taxon>Mytilida</taxon>
        <taxon>Mytiloidea</taxon>
        <taxon>Mytilidae</taxon>
        <taxon>Mytilinae</taxon>
        <taxon>Mytilus</taxon>
    </lineage>
</organism>
<evidence type="ECO:0000313" key="3">
    <source>
        <dbReference type="EMBL" id="CAC5407965.1"/>
    </source>
</evidence>
<name>A0A6J8DIV0_MYTCO</name>
<evidence type="ECO:0008006" key="5">
    <source>
        <dbReference type="Google" id="ProtNLM"/>
    </source>
</evidence>
<dbReference type="OrthoDB" id="5983381at2759"/>
<dbReference type="AlphaFoldDB" id="A0A6J8DIV0"/>
<dbReference type="EMBL" id="CACVKT020007464">
    <property type="protein sequence ID" value="CAC5407965.1"/>
    <property type="molecule type" value="Genomic_DNA"/>
</dbReference>
<sequence>MGSQCNLTRLDTKELKDEISYWQNEVTKLNQNDAPHQPVSSSSVFNLKVTITSSYHTFSLIVKQYTFGAKILYIMRIALLHLYWKTLLISILTAHITYGVCPDPMCKGEKGFDGEPGYLGLTGIKGERGPIGMKGHRGPSAITGPKGDTGEKGGKGNTGSIGPVGPKGFPGSPGVPSSIPFGCRCDGLTTRTTENESVTNTKHDQSVVPIIIIGIILFVTDLVVIGLVMHAKKDAKSIQPEGSDARYQSLESRDHAENDERYRQLEHAEESQDPL</sequence>
<feature type="transmembrane region" description="Helical" evidence="2">
    <location>
        <begin position="207"/>
        <end position="229"/>
    </location>
</feature>